<dbReference type="EMBL" id="HACM01011006">
    <property type="protein sequence ID" value="CRZ11448.1"/>
    <property type="molecule type" value="Transcribed_RNA"/>
</dbReference>
<sequence>MDIVHLIETGDLDEIKAMVLRYPDRIRWKDHSTRNMLWWAVRCNKYDITKWLIDQKIAYDVSTSSPIVHLAVEHATDDLLNLILSVFDVESRDLDGNTVVHQCARLGKSRALLSCLSEVEKRFGRKCSSIVNAANKRRETAVDIAAFNCRPDILKILIGQFDAHVSRGLCTKLLTTADSRTIRYLVGFSLGGGYPLAMLVTSELSRLGTPFEQHERVRQAIREGIRMQDRLRQMLLDDLPAVFPNIPNPIICQIIAFVL</sequence>
<dbReference type="SUPFAM" id="SSF48403">
    <property type="entry name" value="Ankyrin repeat"/>
    <property type="match status" value="1"/>
</dbReference>
<proteinExistence type="predicted"/>
<accession>A0A0H5RBP5</accession>
<dbReference type="Pfam" id="PF12796">
    <property type="entry name" value="Ank_2"/>
    <property type="match status" value="1"/>
</dbReference>
<dbReference type="Gene3D" id="1.25.40.20">
    <property type="entry name" value="Ankyrin repeat-containing domain"/>
    <property type="match status" value="1"/>
</dbReference>
<name>A0A0H5RBP5_9EUKA</name>
<dbReference type="AlphaFoldDB" id="A0A0H5RBP5"/>
<dbReference type="InterPro" id="IPR036770">
    <property type="entry name" value="Ankyrin_rpt-contain_sf"/>
</dbReference>
<protein>
    <submittedName>
        <fullName evidence="1">Uncharacterized protein</fullName>
    </submittedName>
</protein>
<organism evidence="1">
    <name type="scientific">Spongospora subterranea</name>
    <dbReference type="NCBI Taxonomy" id="70186"/>
    <lineage>
        <taxon>Eukaryota</taxon>
        <taxon>Sar</taxon>
        <taxon>Rhizaria</taxon>
        <taxon>Endomyxa</taxon>
        <taxon>Phytomyxea</taxon>
        <taxon>Plasmodiophorida</taxon>
        <taxon>Plasmodiophoridae</taxon>
        <taxon>Spongospora</taxon>
    </lineage>
</organism>
<dbReference type="InterPro" id="IPR002110">
    <property type="entry name" value="Ankyrin_rpt"/>
</dbReference>
<reference evidence="1" key="1">
    <citation type="submission" date="2015-04" db="EMBL/GenBank/DDBJ databases">
        <title>The genome sequence of the plant pathogenic Rhizarian Plasmodiophora brassicae reveals insights in its biotrophic life cycle and the origin of chitin synthesis.</title>
        <authorList>
            <person name="Schwelm A."/>
            <person name="Fogelqvist J."/>
            <person name="Knaust A."/>
            <person name="Julke S."/>
            <person name="Lilja T."/>
            <person name="Dhandapani V."/>
            <person name="Bonilla-Rosso G."/>
            <person name="Karlsson M."/>
            <person name="Shevchenko A."/>
            <person name="Choi S.R."/>
            <person name="Kim H.G."/>
            <person name="Park J.Y."/>
            <person name="Lim Y.P."/>
            <person name="Ludwig-Muller J."/>
            <person name="Dixelius C."/>
        </authorList>
    </citation>
    <scope>NUCLEOTIDE SEQUENCE</scope>
    <source>
        <tissue evidence="1">Potato root galls</tissue>
    </source>
</reference>
<evidence type="ECO:0000313" key="1">
    <source>
        <dbReference type="EMBL" id="CRZ11448.1"/>
    </source>
</evidence>